<evidence type="ECO:0000256" key="1">
    <source>
        <dbReference type="SAM" id="MobiDB-lite"/>
    </source>
</evidence>
<feature type="region of interest" description="Disordered" evidence="1">
    <location>
        <begin position="71"/>
        <end position="128"/>
    </location>
</feature>
<gene>
    <name evidence="3" type="primary">LOC121229696</name>
</gene>
<organism evidence="2 3">
    <name type="scientific">Gossypium hirsutum</name>
    <name type="common">Upland cotton</name>
    <name type="synonym">Gossypium mexicanum</name>
    <dbReference type="NCBI Taxonomy" id="3635"/>
    <lineage>
        <taxon>Eukaryota</taxon>
        <taxon>Viridiplantae</taxon>
        <taxon>Streptophyta</taxon>
        <taxon>Embryophyta</taxon>
        <taxon>Tracheophyta</taxon>
        <taxon>Spermatophyta</taxon>
        <taxon>Magnoliopsida</taxon>
        <taxon>eudicotyledons</taxon>
        <taxon>Gunneridae</taxon>
        <taxon>Pentapetalae</taxon>
        <taxon>rosids</taxon>
        <taxon>malvids</taxon>
        <taxon>Malvales</taxon>
        <taxon>Malvaceae</taxon>
        <taxon>Malvoideae</taxon>
        <taxon>Gossypium</taxon>
    </lineage>
</organism>
<name>A0ABM3BTT0_GOSHI</name>
<evidence type="ECO:0000313" key="2">
    <source>
        <dbReference type="Proteomes" id="UP000818029"/>
    </source>
</evidence>
<reference evidence="3" key="2">
    <citation type="submission" date="2025-08" db="UniProtKB">
        <authorList>
            <consortium name="RefSeq"/>
        </authorList>
    </citation>
    <scope>IDENTIFICATION</scope>
</reference>
<evidence type="ECO:0000313" key="3">
    <source>
        <dbReference type="RefSeq" id="XP_040970461.1"/>
    </source>
</evidence>
<accession>A0ABM3BTT0</accession>
<dbReference type="GeneID" id="121229696"/>
<reference evidence="2" key="1">
    <citation type="journal article" date="2020" name="Nat. Genet.">
        <title>Genomic diversifications of five Gossypium allopolyploid species and their impact on cotton improvement.</title>
        <authorList>
            <person name="Chen Z.J."/>
            <person name="Sreedasyam A."/>
            <person name="Ando A."/>
            <person name="Song Q."/>
            <person name="De Santiago L.M."/>
            <person name="Hulse-Kemp A.M."/>
            <person name="Ding M."/>
            <person name="Ye W."/>
            <person name="Kirkbride R.C."/>
            <person name="Jenkins J."/>
            <person name="Plott C."/>
            <person name="Lovell J."/>
            <person name="Lin Y.M."/>
            <person name="Vaughn R."/>
            <person name="Liu B."/>
            <person name="Simpson S."/>
            <person name="Scheffler B.E."/>
            <person name="Wen L."/>
            <person name="Saski C.A."/>
            <person name="Grover C.E."/>
            <person name="Hu G."/>
            <person name="Conover J.L."/>
            <person name="Carlson J.W."/>
            <person name="Shu S."/>
            <person name="Boston L.B."/>
            <person name="Williams M."/>
            <person name="Peterson D.G."/>
            <person name="McGee K."/>
            <person name="Jones D.C."/>
            <person name="Wendel J.F."/>
            <person name="Stelly D.M."/>
            <person name="Grimwood J."/>
            <person name="Schmutz J."/>
        </authorList>
    </citation>
    <scope>NUCLEOTIDE SEQUENCE [LARGE SCALE GENOMIC DNA]</scope>
    <source>
        <strain evidence="2">cv. TM-1</strain>
    </source>
</reference>
<dbReference type="Proteomes" id="UP000818029">
    <property type="component" value="Chromosome A05"/>
</dbReference>
<sequence length="128" mass="13883">MTSYDDLGRVQFCLGGLVCQLRVLKFSTALGLCTKEFKEKIDLHALNRHIHRSPSRYWDALVLGGDTYHPSRSKASTFPPSLSTDTSSTLPISSPSRFNTRQSGIGRGSSPLAPTLLGWLDTSGSSAP</sequence>
<protein>
    <submittedName>
        <fullName evidence="3">Uncharacterized protein</fullName>
    </submittedName>
</protein>
<keyword evidence="2" id="KW-1185">Reference proteome</keyword>
<proteinExistence type="predicted"/>
<feature type="compositionally biased region" description="Low complexity" evidence="1">
    <location>
        <begin position="76"/>
        <end position="96"/>
    </location>
</feature>
<dbReference type="RefSeq" id="XP_040970461.1">
    <property type="nucleotide sequence ID" value="XM_041114527.1"/>
</dbReference>